<gene>
    <name evidence="2" type="ORF">METZ01_LOCUS97655</name>
</gene>
<dbReference type="PANTHER" id="PTHR37692:SF1">
    <property type="entry name" value="DUF420 DOMAIN-CONTAINING PROTEIN"/>
    <property type="match status" value="1"/>
</dbReference>
<protein>
    <recommendedName>
        <fullName evidence="3">DUF420 domain-containing protein</fullName>
    </recommendedName>
</protein>
<accession>A0A381VXH2</accession>
<keyword evidence="1" id="KW-1133">Transmembrane helix</keyword>
<feature type="transmembrane region" description="Helical" evidence="1">
    <location>
        <begin position="75"/>
        <end position="97"/>
    </location>
</feature>
<feature type="transmembrane region" description="Helical" evidence="1">
    <location>
        <begin position="118"/>
        <end position="136"/>
    </location>
</feature>
<proteinExistence type="predicted"/>
<dbReference type="PANTHER" id="PTHR37692">
    <property type="entry name" value="HYPOTHETICAL MEMBRANE SPANNING PROTEIN"/>
    <property type="match status" value="1"/>
</dbReference>
<keyword evidence="1" id="KW-0812">Transmembrane</keyword>
<dbReference type="Pfam" id="PF04238">
    <property type="entry name" value="DUF420"/>
    <property type="match status" value="1"/>
</dbReference>
<organism evidence="2">
    <name type="scientific">marine metagenome</name>
    <dbReference type="NCBI Taxonomy" id="408172"/>
    <lineage>
        <taxon>unclassified sequences</taxon>
        <taxon>metagenomes</taxon>
        <taxon>ecological metagenomes</taxon>
    </lineage>
</organism>
<dbReference type="EMBL" id="UINC01010035">
    <property type="protein sequence ID" value="SVA44801.1"/>
    <property type="molecule type" value="Genomic_DNA"/>
</dbReference>
<evidence type="ECO:0000313" key="2">
    <source>
        <dbReference type="EMBL" id="SVA44801.1"/>
    </source>
</evidence>
<keyword evidence="1" id="KW-0472">Membrane</keyword>
<reference evidence="2" key="1">
    <citation type="submission" date="2018-05" db="EMBL/GenBank/DDBJ databases">
        <authorList>
            <person name="Lanie J.A."/>
            <person name="Ng W.-L."/>
            <person name="Kazmierczak K.M."/>
            <person name="Andrzejewski T.M."/>
            <person name="Davidsen T.M."/>
            <person name="Wayne K.J."/>
            <person name="Tettelin H."/>
            <person name="Glass J.I."/>
            <person name="Rusch D."/>
            <person name="Podicherti R."/>
            <person name="Tsui H.-C.T."/>
            <person name="Winkler M.E."/>
        </authorList>
    </citation>
    <scope>NUCLEOTIDE SEQUENCE</scope>
</reference>
<evidence type="ECO:0000256" key="1">
    <source>
        <dbReference type="SAM" id="Phobius"/>
    </source>
</evidence>
<dbReference type="InterPro" id="IPR007352">
    <property type="entry name" value="DUF420"/>
</dbReference>
<feature type="transmembrane region" description="Helical" evidence="1">
    <location>
        <begin position="12"/>
        <end position="29"/>
    </location>
</feature>
<evidence type="ECO:0008006" key="3">
    <source>
        <dbReference type="Google" id="ProtNLM"/>
    </source>
</evidence>
<sequence length="138" mass="15592">MLEISDLPAVNASLNSLSTIFLVTGYAMIRQRQIARHKFCMGLACFTSTLFLTSYLVYHFNIGSQPFQGVGVLRIVYFSILISHVILAVTVLPLALITVTRGLRKQDERHVAIARWTLPIWLYVSVTGVIVYLMLYQL</sequence>
<dbReference type="AlphaFoldDB" id="A0A381VXH2"/>
<feature type="transmembrane region" description="Helical" evidence="1">
    <location>
        <begin position="41"/>
        <end position="60"/>
    </location>
</feature>
<name>A0A381VXH2_9ZZZZ</name>